<dbReference type="PANTHER" id="PTHR35789">
    <property type="entry name" value="SPORE GERMINATION PROTEIN B3"/>
    <property type="match status" value="1"/>
</dbReference>
<evidence type="ECO:0000256" key="5">
    <source>
        <dbReference type="ARBA" id="ARBA00023136"/>
    </source>
</evidence>
<evidence type="ECO:0000256" key="2">
    <source>
        <dbReference type="ARBA" id="ARBA00007886"/>
    </source>
</evidence>
<evidence type="ECO:0000313" key="11">
    <source>
        <dbReference type="Proteomes" id="UP001309448"/>
    </source>
</evidence>
<reference evidence="10 11" key="1">
    <citation type="submission" date="2023-03" db="EMBL/GenBank/DDBJ databases">
        <title>Bacillus Genome Sequencing.</title>
        <authorList>
            <person name="Dunlap C."/>
        </authorList>
    </citation>
    <scope>NUCLEOTIDE SEQUENCE [LARGE SCALE GENOMIC DNA]</scope>
    <source>
        <strain evidence="10 11">B-615</strain>
    </source>
</reference>
<comment type="caution">
    <text evidence="10">The sequence shown here is derived from an EMBL/GenBank/DDBJ whole genome shotgun (WGS) entry which is preliminary data.</text>
</comment>
<dbReference type="NCBIfam" id="TIGR02887">
    <property type="entry name" value="spore_ger_x_C"/>
    <property type="match status" value="1"/>
</dbReference>
<evidence type="ECO:0000256" key="7">
    <source>
        <dbReference type="ARBA" id="ARBA00023288"/>
    </source>
</evidence>
<gene>
    <name evidence="10" type="ORF">P4U88_18390</name>
</gene>
<evidence type="ECO:0000259" key="9">
    <source>
        <dbReference type="Pfam" id="PF25198"/>
    </source>
</evidence>
<dbReference type="RefSeq" id="WP_327920739.1">
    <property type="nucleotide sequence ID" value="NZ_JARMDB010000011.1"/>
</dbReference>
<dbReference type="InterPro" id="IPR008844">
    <property type="entry name" value="Spore_GerAC-like"/>
</dbReference>
<keyword evidence="7" id="KW-0449">Lipoprotein</keyword>
<evidence type="ECO:0000313" key="10">
    <source>
        <dbReference type="EMBL" id="MED1567861.1"/>
    </source>
</evidence>
<dbReference type="EMBL" id="JARMDB010000011">
    <property type="protein sequence ID" value="MED1567861.1"/>
    <property type="molecule type" value="Genomic_DNA"/>
</dbReference>
<comment type="subcellular location">
    <subcellularLocation>
        <location evidence="1">Membrane</location>
        <topology evidence="1">Lipid-anchor</topology>
    </subcellularLocation>
</comment>
<comment type="similarity">
    <text evidence="2">Belongs to the GerABKC lipoprotein family.</text>
</comment>
<dbReference type="Pfam" id="PF05504">
    <property type="entry name" value="Spore_GerAC"/>
    <property type="match status" value="1"/>
</dbReference>
<dbReference type="InterPro" id="IPR057336">
    <property type="entry name" value="GerAC_N"/>
</dbReference>
<keyword evidence="4" id="KW-0732">Signal</keyword>
<keyword evidence="6" id="KW-0564">Palmitate</keyword>
<dbReference type="PANTHER" id="PTHR35789:SF1">
    <property type="entry name" value="SPORE GERMINATION PROTEIN B3"/>
    <property type="match status" value="1"/>
</dbReference>
<dbReference type="InterPro" id="IPR038501">
    <property type="entry name" value="Spore_GerAC_C_sf"/>
</dbReference>
<keyword evidence="3" id="KW-0309">Germination</keyword>
<evidence type="ECO:0000256" key="1">
    <source>
        <dbReference type="ARBA" id="ARBA00004635"/>
    </source>
</evidence>
<accession>A0ABU6MYS5</accession>
<feature type="domain" description="Spore germination protein N-terminal" evidence="9">
    <location>
        <begin position="18"/>
        <end position="184"/>
    </location>
</feature>
<name>A0ABU6MYS5_9BACI</name>
<protein>
    <submittedName>
        <fullName evidence="10">Ger(X)C family spore germination protein</fullName>
    </submittedName>
</protein>
<dbReference type="Proteomes" id="UP001309448">
    <property type="component" value="Unassembled WGS sequence"/>
</dbReference>
<evidence type="ECO:0000256" key="6">
    <source>
        <dbReference type="ARBA" id="ARBA00023139"/>
    </source>
</evidence>
<proteinExistence type="inferred from homology"/>
<dbReference type="Pfam" id="PF25198">
    <property type="entry name" value="Spore_GerAC_N"/>
    <property type="match status" value="1"/>
</dbReference>
<dbReference type="PROSITE" id="PS51257">
    <property type="entry name" value="PROKAR_LIPOPROTEIN"/>
    <property type="match status" value="1"/>
</dbReference>
<organism evidence="10 11">
    <name type="scientific">Bacillus paramycoides</name>
    <dbReference type="NCBI Taxonomy" id="2026194"/>
    <lineage>
        <taxon>Bacteria</taxon>
        <taxon>Bacillati</taxon>
        <taxon>Bacillota</taxon>
        <taxon>Bacilli</taxon>
        <taxon>Bacillales</taxon>
        <taxon>Bacillaceae</taxon>
        <taxon>Bacillus</taxon>
        <taxon>Bacillus cereus group</taxon>
    </lineage>
</organism>
<evidence type="ECO:0000256" key="3">
    <source>
        <dbReference type="ARBA" id="ARBA00022544"/>
    </source>
</evidence>
<sequence length="355" mass="40208">MKKLYIFICFIFLVGCWDQKPLRESRLAYSLGYDSYKNKSLKQTVEIVHMNSKLTNEVHSAIKNTAQDTTDKMRTNTTGDISYIKYGLQLYGKALEKKGIFPTLDVAFRDPGNPTSLVKLVSVDGLSSEILEKKKIGKLMIGEFLKKKVNTLEERSYFPVENLESVFKKILDKGEDFTLPSIKIQGKEIVTNGLALFHNDKLTGRLPLDQCVLFTLLKGKVGEKAHITKKINGKDYVSVEVKKGQVKREMNVITDKSGNVHVTIKLKLLVTVLEYPRGHLGQAKEKKKVSKQLSKELTDESKKIINKLQKVNCDAFGVGRQLIAYHPKAWKKFDYKKAQFDTKVDVIIFGSGILN</sequence>
<feature type="domain" description="Spore germination GerAC-like C-terminal" evidence="8">
    <location>
        <begin position="192"/>
        <end position="352"/>
    </location>
</feature>
<evidence type="ECO:0000256" key="4">
    <source>
        <dbReference type="ARBA" id="ARBA00022729"/>
    </source>
</evidence>
<dbReference type="InterPro" id="IPR046953">
    <property type="entry name" value="Spore_GerAC-like_C"/>
</dbReference>
<keyword evidence="5" id="KW-0472">Membrane</keyword>
<evidence type="ECO:0000259" key="8">
    <source>
        <dbReference type="Pfam" id="PF05504"/>
    </source>
</evidence>
<dbReference type="Gene3D" id="3.30.300.210">
    <property type="entry name" value="Nutrient germinant receptor protein C, domain 3"/>
    <property type="match status" value="1"/>
</dbReference>
<keyword evidence="11" id="KW-1185">Reference proteome</keyword>